<feature type="domain" description="DDHD" evidence="2">
    <location>
        <begin position="698"/>
        <end position="1040"/>
    </location>
</feature>
<dbReference type="PANTHER" id="PTHR23509">
    <property type="entry name" value="PA-PL1 PHOSPHOLIPASE FAMILY"/>
    <property type="match status" value="1"/>
</dbReference>
<accession>A0ABR2J9P0</accession>
<comment type="caution">
    <text evidence="3">The sequence shown here is derived from an EMBL/GenBank/DDBJ whole genome shotgun (WGS) entry which is preliminary data.</text>
</comment>
<dbReference type="Proteomes" id="UP001390339">
    <property type="component" value="Unassembled WGS sequence"/>
</dbReference>
<feature type="region of interest" description="Disordered" evidence="1">
    <location>
        <begin position="373"/>
        <end position="468"/>
    </location>
</feature>
<dbReference type="InterPro" id="IPR004177">
    <property type="entry name" value="DDHD_dom"/>
</dbReference>
<dbReference type="Pfam" id="PF23463">
    <property type="entry name" value="WWE_2"/>
    <property type="match status" value="1"/>
</dbReference>
<feature type="compositionally biased region" description="Polar residues" evidence="1">
    <location>
        <begin position="178"/>
        <end position="191"/>
    </location>
</feature>
<feature type="compositionally biased region" description="Basic and acidic residues" evidence="1">
    <location>
        <begin position="112"/>
        <end position="122"/>
    </location>
</feature>
<keyword evidence="4" id="KW-1185">Reference proteome</keyword>
<feature type="compositionally biased region" description="Low complexity" evidence="1">
    <location>
        <begin position="289"/>
        <end position="301"/>
    </location>
</feature>
<evidence type="ECO:0000313" key="3">
    <source>
        <dbReference type="EMBL" id="KAK8874535.1"/>
    </source>
</evidence>
<dbReference type="Pfam" id="PF02862">
    <property type="entry name" value="DDHD"/>
    <property type="match status" value="1"/>
</dbReference>
<dbReference type="EMBL" id="JAPCWZ010000003">
    <property type="protein sequence ID" value="KAK8874535.1"/>
    <property type="molecule type" value="Genomic_DNA"/>
</dbReference>
<organism evidence="3 4">
    <name type="scientific">Apiospora arundinis</name>
    <dbReference type="NCBI Taxonomy" id="335852"/>
    <lineage>
        <taxon>Eukaryota</taxon>
        <taxon>Fungi</taxon>
        <taxon>Dikarya</taxon>
        <taxon>Ascomycota</taxon>
        <taxon>Pezizomycotina</taxon>
        <taxon>Sordariomycetes</taxon>
        <taxon>Xylariomycetidae</taxon>
        <taxon>Amphisphaeriales</taxon>
        <taxon>Apiosporaceae</taxon>
        <taxon>Apiospora</taxon>
    </lineage>
</organism>
<dbReference type="PANTHER" id="PTHR23509:SF10">
    <property type="entry name" value="LD21067P"/>
    <property type="match status" value="1"/>
</dbReference>
<feature type="region of interest" description="Disordered" evidence="1">
    <location>
        <begin position="151"/>
        <end position="195"/>
    </location>
</feature>
<feature type="region of interest" description="Disordered" evidence="1">
    <location>
        <begin position="288"/>
        <end position="311"/>
    </location>
</feature>
<sequence>MAPAPASGATGDLGEKKVEKSYLASAVDSINPWNTSRSTSRSNTPTPKEKEMPPPPPKQMPAPNPSKKADDHSINTIYGQSLRKYPSDCPPLNVMWFHAVDVPKRKPQLIKGKKEKEKEDTKPAVPKKFLAFTKNDSRSIEAAYQKLLEDVEDQRGKHTSKKRASSTSHRGRAESAEDSPNTSIDASQPDQRQGIRVPVNEDFLFDVDIEVRELAPVYWLGPVYEVRRGSWFYQEGSTLRPCEENLAAQLEEGYLKVKPWTYPKSPRSRSNSGALKDVTPKASVDNLRAAAASGSQSESSQKLLPSQTTSHQPQTYRLFGTYMNSIVTYQDSTTAWLSSESMLSWVTSTVYQRFAGGGYMSGVKLVRGYVDTGKKDEKRPTTPTGSSAKATEPSPQLGEKGSKSLKRRSAPPLARADSTTDIGTVGDGEAPEVESSEDNLKKQFSSYLDTADDPDKQQEKIRQRQEQEIRDDYNAQAGETQGREIEHLVLVTHGIGQLLGLRMESVNFVHDVNMLRKTLKGVYSHSADLRALNSEFGEGPGNCRVQVLPVCWRHLLDFPKRKEKKGEQDLTTAGAFEEEDEYPSLEDITVEGVAFARSLISDLALDVLLYQSAYREQIVEIVLTESNRIYKLFLERNPEFKGKVHIVGHSLGSAIMFDLLCRQKEPAKETESMRNPMRFWPSNNDRQETPSDPKELAFDFNVEDFYCLGSPIGLFQMLKGRTIAARHVPRSNSAETPLASEFMEDPFMATSPTEQVSTVTGLPYTISSPKVGQLFNIFHPSDPIGYRMEPLVSPAMSALKPQALPYTKKGIFNSVAPQGLSGIGVKVGQSVSGLWSSISGGIASSILNRSLGLSNEEVANMTAHNSQQSSANTSKSNTPGAGTNITGGGVISDATAQLEKTAARKKALARQQSASSAAALGMGDDDNLLEGGGHGATLIDDELETLFARFQKKRIEEHKAAASRAEEGQALGDAWAAEEQKAQKIRREEMRVRALNRNGRVDYSIQESVLDFNPINTIASHIAYWQDEDVSHFIMSQLLSSKVKRTASKDIKS</sequence>
<feature type="region of interest" description="Disordered" evidence="1">
    <location>
        <begin position="26"/>
        <end position="84"/>
    </location>
</feature>
<feature type="region of interest" description="Disordered" evidence="1">
    <location>
        <begin position="671"/>
        <end position="692"/>
    </location>
</feature>
<feature type="compositionally biased region" description="Pro residues" evidence="1">
    <location>
        <begin position="53"/>
        <end position="64"/>
    </location>
</feature>
<dbReference type="InterPro" id="IPR055555">
    <property type="entry name" value="PA-PLA1_DUF7131"/>
</dbReference>
<dbReference type="InterPro" id="IPR057826">
    <property type="entry name" value="WWE_C20G8.02"/>
</dbReference>
<dbReference type="InterPro" id="IPR058055">
    <property type="entry name" value="PA-PLA1"/>
</dbReference>
<evidence type="ECO:0000259" key="2">
    <source>
        <dbReference type="PROSITE" id="PS51043"/>
    </source>
</evidence>
<feature type="compositionally biased region" description="Low complexity" evidence="1">
    <location>
        <begin position="34"/>
        <end position="46"/>
    </location>
</feature>
<name>A0ABR2J9P0_9PEZI</name>
<feature type="compositionally biased region" description="Polar residues" evidence="1">
    <location>
        <begin position="302"/>
        <end position="311"/>
    </location>
</feature>
<protein>
    <submittedName>
        <fullName evidence="3">DDHD domain-containing protein</fullName>
    </submittedName>
</protein>
<dbReference type="PROSITE" id="PS51043">
    <property type="entry name" value="DDHD"/>
    <property type="match status" value="1"/>
</dbReference>
<proteinExistence type="predicted"/>
<dbReference type="SMART" id="SM01127">
    <property type="entry name" value="DDHD"/>
    <property type="match status" value="1"/>
</dbReference>
<gene>
    <name evidence="3" type="ORF">PGQ11_005049</name>
</gene>
<evidence type="ECO:0000256" key="1">
    <source>
        <dbReference type="SAM" id="MobiDB-lite"/>
    </source>
</evidence>
<feature type="compositionally biased region" description="Polar residues" evidence="1">
    <location>
        <begin position="862"/>
        <end position="884"/>
    </location>
</feature>
<dbReference type="Pfam" id="PF23465">
    <property type="entry name" value="DUF7131"/>
    <property type="match status" value="1"/>
</dbReference>
<feature type="region of interest" description="Disordered" evidence="1">
    <location>
        <begin position="862"/>
        <end position="888"/>
    </location>
</feature>
<feature type="compositionally biased region" description="Basic and acidic residues" evidence="1">
    <location>
        <begin position="453"/>
        <end position="468"/>
    </location>
</feature>
<evidence type="ECO:0000313" key="4">
    <source>
        <dbReference type="Proteomes" id="UP001390339"/>
    </source>
</evidence>
<reference evidence="3 4" key="1">
    <citation type="journal article" date="2024" name="IMA Fungus">
        <title>Apiospora arundinis, a panoply of carbohydrate-active enzymes and secondary metabolites.</title>
        <authorList>
            <person name="Sorensen T."/>
            <person name="Petersen C."/>
            <person name="Muurmann A.T."/>
            <person name="Christiansen J.V."/>
            <person name="Brundto M.L."/>
            <person name="Overgaard C.K."/>
            <person name="Boysen A.T."/>
            <person name="Wollenberg R.D."/>
            <person name="Larsen T.O."/>
            <person name="Sorensen J.L."/>
            <person name="Nielsen K.L."/>
            <person name="Sondergaard T.E."/>
        </authorList>
    </citation>
    <scope>NUCLEOTIDE SEQUENCE [LARGE SCALE GENOMIC DNA]</scope>
    <source>
        <strain evidence="3 4">AAU 773</strain>
    </source>
</reference>
<feature type="region of interest" description="Disordered" evidence="1">
    <location>
        <begin position="102"/>
        <end position="124"/>
    </location>
</feature>